<gene>
    <name evidence="6" type="ORF">OCK74_20885</name>
</gene>
<dbReference type="GO" id="GO:0043565">
    <property type="term" value="F:sequence-specific DNA binding"/>
    <property type="evidence" value="ECO:0007669"/>
    <property type="project" value="InterPro"/>
</dbReference>
<dbReference type="SUPFAM" id="SSF46689">
    <property type="entry name" value="Homeodomain-like"/>
    <property type="match status" value="1"/>
</dbReference>
<accession>A0A9X2XZ66</accession>
<protein>
    <submittedName>
        <fullName evidence="6">Helix-turn-helix domain-containing protein</fullName>
    </submittedName>
</protein>
<reference evidence="6" key="1">
    <citation type="submission" date="2022-09" db="EMBL/GenBank/DDBJ databases">
        <authorList>
            <person name="Yuan C."/>
            <person name="Ke Z."/>
        </authorList>
    </citation>
    <scope>NUCLEOTIDE SEQUENCE</scope>
    <source>
        <strain evidence="6">LB-8</strain>
    </source>
</reference>
<keyword evidence="4" id="KW-1133">Transmembrane helix</keyword>
<dbReference type="PANTHER" id="PTHR43280:SF29">
    <property type="entry name" value="ARAC-FAMILY TRANSCRIPTIONAL REGULATOR"/>
    <property type="match status" value="1"/>
</dbReference>
<keyword evidence="1" id="KW-0805">Transcription regulation</keyword>
<dbReference type="Pfam" id="PF12833">
    <property type="entry name" value="HTH_18"/>
    <property type="match status" value="1"/>
</dbReference>
<keyword evidence="3" id="KW-0804">Transcription</keyword>
<comment type="caution">
    <text evidence="6">The sequence shown here is derived from an EMBL/GenBank/DDBJ whole genome shotgun (WGS) entry which is preliminary data.</text>
</comment>
<feature type="transmembrane region" description="Helical" evidence="4">
    <location>
        <begin position="12"/>
        <end position="29"/>
    </location>
</feature>
<keyword evidence="4" id="KW-0812">Transmembrane</keyword>
<dbReference type="EMBL" id="JAOTIF010000022">
    <property type="protein sequence ID" value="MCU7551590.1"/>
    <property type="molecule type" value="Genomic_DNA"/>
</dbReference>
<evidence type="ECO:0000256" key="3">
    <source>
        <dbReference type="ARBA" id="ARBA00023163"/>
    </source>
</evidence>
<dbReference type="GO" id="GO:0003700">
    <property type="term" value="F:DNA-binding transcription factor activity"/>
    <property type="evidence" value="ECO:0007669"/>
    <property type="project" value="InterPro"/>
</dbReference>
<organism evidence="6 7">
    <name type="scientific">Paraflavisolibacter caeni</name>
    <dbReference type="NCBI Taxonomy" id="2982496"/>
    <lineage>
        <taxon>Bacteria</taxon>
        <taxon>Pseudomonadati</taxon>
        <taxon>Bacteroidota</taxon>
        <taxon>Chitinophagia</taxon>
        <taxon>Chitinophagales</taxon>
        <taxon>Chitinophagaceae</taxon>
        <taxon>Paraflavisolibacter</taxon>
    </lineage>
</organism>
<evidence type="ECO:0000256" key="1">
    <source>
        <dbReference type="ARBA" id="ARBA00023015"/>
    </source>
</evidence>
<dbReference type="SMART" id="SM00342">
    <property type="entry name" value="HTH_ARAC"/>
    <property type="match status" value="1"/>
</dbReference>
<feature type="transmembrane region" description="Helical" evidence="4">
    <location>
        <begin position="66"/>
        <end position="89"/>
    </location>
</feature>
<dbReference type="PANTHER" id="PTHR43280">
    <property type="entry name" value="ARAC-FAMILY TRANSCRIPTIONAL REGULATOR"/>
    <property type="match status" value="1"/>
</dbReference>
<evidence type="ECO:0000256" key="4">
    <source>
        <dbReference type="SAM" id="Phobius"/>
    </source>
</evidence>
<dbReference type="InterPro" id="IPR018060">
    <property type="entry name" value="HTH_AraC"/>
</dbReference>
<keyword evidence="7" id="KW-1185">Reference proteome</keyword>
<dbReference type="RefSeq" id="WP_279299029.1">
    <property type="nucleotide sequence ID" value="NZ_JAOTIF010000022.1"/>
</dbReference>
<name>A0A9X2XZ66_9BACT</name>
<proteinExistence type="predicted"/>
<feature type="transmembrane region" description="Helical" evidence="4">
    <location>
        <begin position="226"/>
        <end position="245"/>
    </location>
</feature>
<keyword evidence="2" id="KW-0238">DNA-binding</keyword>
<dbReference type="PROSITE" id="PS01124">
    <property type="entry name" value="HTH_ARAC_FAMILY_2"/>
    <property type="match status" value="1"/>
</dbReference>
<feature type="transmembrane region" description="Helical" evidence="4">
    <location>
        <begin position="161"/>
        <end position="181"/>
    </location>
</feature>
<evidence type="ECO:0000256" key="2">
    <source>
        <dbReference type="ARBA" id="ARBA00023125"/>
    </source>
</evidence>
<feature type="transmembrane region" description="Helical" evidence="4">
    <location>
        <begin position="202"/>
        <end position="220"/>
    </location>
</feature>
<feature type="transmembrane region" description="Helical" evidence="4">
    <location>
        <begin position="101"/>
        <end position="119"/>
    </location>
</feature>
<evidence type="ECO:0000259" key="5">
    <source>
        <dbReference type="PROSITE" id="PS01124"/>
    </source>
</evidence>
<evidence type="ECO:0000313" key="6">
    <source>
        <dbReference type="EMBL" id="MCU7551590.1"/>
    </source>
</evidence>
<sequence length="389" mass="45085">MRSEVNIHLLDFFVLIAIFQAAYISFFIIRNGRKHSYANVYQGLFLLSFALLAFEEFLNNTGYITRILALTSFSQPFNYFLGPFFYLYIAASLYPDQKRRTWIHFILPVFWCCYVWFYLAQPNEVKYNAYISLKHPDWEPAQVVSTFSQDPLGIRQYANELTILSLLAYDVAALVVILKKLKSVNQAFFNITQPQIAMIRNSFVHCIVVALLYSALKILWGMTSDVGMIVVPYFCIYIFIISYRITSSATYFNQPFSVLDFPVSKYQKSSLGEDQKDEILSKIRHEMEVNRYFADNLSSLGGLAKKIHQSTHHVSQVINERLHKTYFELVSSYRVEYAKQLLKEDAGSKLTIEELVEKVGYNSKSSFNTAFKKQTSLTPTEYRKSLKVN</sequence>
<keyword evidence="4" id="KW-0472">Membrane</keyword>
<feature type="domain" description="HTH araC/xylS-type" evidence="5">
    <location>
        <begin position="277"/>
        <end position="385"/>
    </location>
</feature>
<dbReference type="Proteomes" id="UP001155483">
    <property type="component" value="Unassembled WGS sequence"/>
</dbReference>
<dbReference type="Gene3D" id="1.10.10.60">
    <property type="entry name" value="Homeodomain-like"/>
    <property type="match status" value="1"/>
</dbReference>
<feature type="transmembrane region" description="Helical" evidence="4">
    <location>
        <begin position="36"/>
        <end position="54"/>
    </location>
</feature>
<evidence type="ECO:0000313" key="7">
    <source>
        <dbReference type="Proteomes" id="UP001155483"/>
    </source>
</evidence>
<reference evidence="6" key="2">
    <citation type="submission" date="2023-04" db="EMBL/GenBank/DDBJ databases">
        <title>Paracnuella aquatica gen. nov., sp. nov., a member of the family Chitinophagaceae isolated from a hot spring.</title>
        <authorList>
            <person name="Wang C."/>
        </authorList>
    </citation>
    <scope>NUCLEOTIDE SEQUENCE</scope>
    <source>
        <strain evidence="6">LB-8</strain>
    </source>
</reference>
<dbReference type="InterPro" id="IPR020449">
    <property type="entry name" value="Tscrpt_reg_AraC-type_HTH"/>
</dbReference>
<dbReference type="InterPro" id="IPR009057">
    <property type="entry name" value="Homeodomain-like_sf"/>
</dbReference>
<dbReference type="AlphaFoldDB" id="A0A9X2XZ66"/>
<dbReference type="PRINTS" id="PR00032">
    <property type="entry name" value="HTHARAC"/>
</dbReference>